<dbReference type="InterPro" id="IPR036709">
    <property type="entry name" value="Autotransporte_beta_dom_sf"/>
</dbReference>
<proteinExistence type="predicted"/>
<accession>A0A6P2SEI7</accession>
<name>A0A6P2SEI7_BURL3</name>
<evidence type="ECO:0000313" key="4">
    <source>
        <dbReference type="Proteomes" id="UP000494218"/>
    </source>
</evidence>
<dbReference type="InterPro" id="IPR006315">
    <property type="entry name" value="OM_autotransptr_brl_dom"/>
</dbReference>
<dbReference type="InterPro" id="IPR005546">
    <property type="entry name" value="Autotransporte_beta"/>
</dbReference>
<dbReference type="InterPro" id="IPR012332">
    <property type="entry name" value="Autotransporter_pectin_lyase_C"/>
</dbReference>
<evidence type="ECO:0000259" key="2">
    <source>
        <dbReference type="PROSITE" id="PS51208"/>
    </source>
</evidence>
<feature type="domain" description="Autotransporter" evidence="2">
    <location>
        <begin position="701"/>
        <end position="984"/>
    </location>
</feature>
<feature type="chain" id="PRO_5027121107" evidence="1">
    <location>
        <begin position="34"/>
        <end position="984"/>
    </location>
</feature>
<gene>
    <name evidence="3" type="ORF">BLA23254_07208</name>
</gene>
<dbReference type="SMART" id="SM00869">
    <property type="entry name" value="Autotransporter"/>
    <property type="match status" value="1"/>
</dbReference>
<organism evidence="3 4">
    <name type="scientific">Burkholderia lata (strain ATCC 17760 / DSM 23089 / LMG 22485 / NCIMB 9086 / R18194 / 383)</name>
    <dbReference type="NCBI Taxonomy" id="482957"/>
    <lineage>
        <taxon>Bacteria</taxon>
        <taxon>Pseudomonadati</taxon>
        <taxon>Pseudomonadota</taxon>
        <taxon>Betaproteobacteria</taxon>
        <taxon>Burkholderiales</taxon>
        <taxon>Burkholderiaceae</taxon>
        <taxon>Burkholderia</taxon>
        <taxon>Burkholderia cepacia complex</taxon>
    </lineage>
</organism>
<dbReference type="CDD" id="cd01344">
    <property type="entry name" value="PL2_Passenger_AT"/>
    <property type="match status" value="1"/>
</dbReference>
<dbReference type="NCBIfam" id="TIGR01414">
    <property type="entry name" value="autotrans_barl"/>
    <property type="match status" value="1"/>
</dbReference>
<dbReference type="Gene3D" id="2.160.20.20">
    <property type="match status" value="1"/>
</dbReference>
<dbReference type="GO" id="GO:0019867">
    <property type="term" value="C:outer membrane"/>
    <property type="evidence" value="ECO:0007669"/>
    <property type="project" value="InterPro"/>
</dbReference>
<dbReference type="PROSITE" id="PS51208">
    <property type="entry name" value="AUTOTRANSPORTER"/>
    <property type="match status" value="1"/>
</dbReference>
<feature type="signal peptide" evidence="1">
    <location>
        <begin position="1"/>
        <end position="33"/>
    </location>
</feature>
<dbReference type="RefSeq" id="WP_175035215.1">
    <property type="nucleotide sequence ID" value="NZ_CABVPW010000053.1"/>
</dbReference>
<dbReference type="Proteomes" id="UP000494218">
    <property type="component" value="Unassembled WGS sequence"/>
</dbReference>
<dbReference type="InterPro" id="IPR011050">
    <property type="entry name" value="Pectin_lyase_fold/virulence"/>
</dbReference>
<dbReference type="InterPro" id="IPR043990">
    <property type="entry name" value="AC_1"/>
</dbReference>
<dbReference type="SUPFAM" id="SSF51126">
    <property type="entry name" value="Pectin lyase-like"/>
    <property type="match status" value="1"/>
</dbReference>
<evidence type="ECO:0000313" key="3">
    <source>
        <dbReference type="EMBL" id="VWC44134.1"/>
    </source>
</evidence>
<dbReference type="Pfam" id="PF18883">
    <property type="entry name" value="AC_1"/>
    <property type="match status" value="1"/>
</dbReference>
<dbReference type="EMBL" id="CABVPW010000053">
    <property type="protein sequence ID" value="VWC44134.1"/>
    <property type="molecule type" value="Genomic_DNA"/>
</dbReference>
<dbReference type="AlphaFoldDB" id="A0A6P2SEI7"/>
<sequence>MNFSFLASRGYTGRSLAYSALLAGISLPWPSTAQVIGGGPQQADGTLLEVAPGDYSTTESGDAVLSAINGGLLTTTGKTRVFSTGVGAIGAAAWGTGSRIALRDTEIRTRGDSGTGVDLRYGGSASAERISIDTDGDYAHGASVDGANGQLSFTDGVIVTRGKEAYGIMANLVPGGTIVVADTLIRTSGLFGIGVSVSYGGARATLDRTDIRTSGDYASVLFLPGASAATFNDSHLETAGDYALGVDTREGRVDLTRTRVVTRGRSAHGLYASKEYSETPVVDATDTHVTTTGARSIGALARFGGKVTMTRGGIATSGERARGVLSSGTGSTVTLADMTVETHGNAADALYASAGGTIELFGTDAHTTGDDAHAAAVYGGSLTVDGGSLVSERHAAIDATGADITLRNGARAAGGNGTLLSVHAQTGAPVRLSLETGAHAAGDIANLPDDDGNPTPAVTDVTLSGASSWTGATDAVHALSLDSGSQWTLTSDSTVGSIVLNDSAIAFAAPDAGTPRTLVVNGDYAARDGRLLIHTTLHDDTSPTDRLVIDGGHASGNTGIIVKRSGGQGAQTTVGIPIVQTRNGGTTDAAAFALDAASDGYRQGFGTLSAGGYDYMLARGGQGGNADDWYLVSAAKPEPPAPPGPVDPDPPIVPEITPPAPRAAAPEPDAYLANADAAATMAIHTLHQREDQSLRTDRAGSQPLDGAAWLRTEGQFTSMSGGAHSVSGNGRLVHAGADLLRFDDGRGGRIRAGAMGMYGSQTSWSTRPLWNAAEQRIADATARGSVEGYNVGLYGTWYGNRDILSGPYVDAWFMYGAYANRVGGSLAGDSYRSRTVTGSVEAGHSFRFYERGDTRFFVEPQAQLVVSDYRAAAHHTAGGYLDGQGSTDVQTRVGVRVHGVTAIAAGRELRPFVEANWWHGPGSRSLTLDGNAFSFSVPRDRAAFRIGATGQISKRFAVSASLGVEANLSDYAVVKGGFAAKYRW</sequence>
<dbReference type="SUPFAM" id="SSF103515">
    <property type="entry name" value="Autotransporter"/>
    <property type="match status" value="1"/>
</dbReference>
<reference evidence="3 4" key="1">
    <citation type="submission" date="2019-09" db="EMBL/GenBank/DDBJ databases">
        <authorList>
            <person name="Depoorter E."/>
        </authorList>
    </citation>
    <scope>NUCLEOTIDE SEQUENCE [LARGE SCALE GENOMIC DNA]</scope>
    <source>
        <strain evidence="3">LMG 23254</strain>
    </source>
</reference>
<protein>
    <submittedName>
        <fullName evidence="3">Outer membrane autotransporter</fullName>
    </submittedName>
</protein>
<dbReference type="Gene3D" id="2.40.128.130">
    <property type="entry name" value="Autotransporter beta-domain"/>
    <property type="match status" value="1"/>
</dbReference>
<evidence type="ECO:0000256" key="1">
    <source>
        <dbReference type="SAM" id="SignalP"/>
    </source>
</evidence>
<keyword evidence="1" id="KW-0732">Signal</keyword>